<sequence>MFSSDYTVAPRTLEEVYSAYKSVASSVLVAGGKGLSHHTDHYDLAIDLSNLGLNYIHDRGDEILIGAMTTLDAIGAYPFFRSFGGGVVSRYIYTLTDDALRKNATIGGVLACKMPFSVLIPILLCLTVDVELHDKGRMSLHDYLCCPPMGELITCVSIAKERICTTYAAMRILPTDEPYLTGAVALREDSWRIVVGGRPAIAAVAENASELLTEKGMAIRENVARVASEELDFANYGTCSEQERRKITVNMVRDLINSTWKGFSRQRNAINKDYSGKT</sequence>
<organism evidence="5 6">
    <name type="scientific">Megasphaera paucivorans</name>
    <dbReference type="NCBI Taxonomy" id="349095"/>
    <lineage>
        <taxon>Bacteria</taxon>
        <taxon>Bacillati</taxon>
        <taxon>Bacillota</taxon>
        <taxon>Negativicutes</taxon>
        <taxon>Veillonellales</taxon>
        <taxon>Veillonellaceae</taxon>
        <taxon>Megasphaera</taxon>
    </lineage>
</organism>
<dbReference type="InterPro" id="IPR016166">
    <property type="entry name" value="FAD-bd_PCMH"/>
</dbReference>
<dbReference type="STRING" id="349095.SAMN05660299_02237"/>
<dbReference type="PANTHER" id="PTHR42659">
    <property type="entry name" value="XANTHINE DEHYDROGENASE SUBUNIT C-RELATED"/>
    <property type="match status" value="1"/>
</dbReference>
<dbReference type="PANTHER" id="PTHR42659:SF2">
    <property type="entry name" value="XANTHINE DEHYDROGENASE SUBUNIT C-RELATED"/>
    <property type="match status" value="1"/>
</dbReference>
<dbReference type="Gene3D" id="3.30.465.10">
    <property type="match status" value="1"/>
</dbReference>
<keyword evidence="1" id="KW-0285">Flavoprotein</keyword>
<dbReference type="InterPro" id="IPR036318">
    <property type="entry name" value="FAD-bd_PCMH-like_sf"/>
</dbReference>
<dbReference type="RefSeq" id="WP_091651924.1">
    <property type="nucleotide sequence ID" value="NZ_FNHQ01000027.1"/>
</dbReference>
<gene>
    <name evidence="5" type="ORF">SAMN05660299_02237</name>
</gene>
<evidence type="ECO:0000256" key="2">
    <source>
        <dbReference type="ARBA" id="ARBA00022827"/>
    </source>
</evidence>
<dbReference type="Pfam" id="PF00941">
    <property type="entry name" value="FAD_binding_5"/>
    <property type="match status" value="1"/>
</dbReference>
<keyword evidence="6" id="KW-1185">Reference proteome</keyword>
<feature type="domain" description="FAD-binding PCMH-type" evidence="4">
    <location>
        <begin position="1"/>
        <end position="163"/>
    </location>
</feature>
<name>A0A1G9Z4D1_9FIRM</name>
<dbReference type="InterPro" id="IPR036683">
    <property type="entry name" value="CO_DH_flav_C_dom_sf"/>
</dbReference>
<evidence type="ECO:0000313" key="5">
    <source>
        <dbReference type="EMBL" id="SDN16190.1"/>
    </source>
</evidence>
<dbReference type="OrthoDB" id="9803647at2"/>
<dbReference type="Proteomes" id="UP000199309">
    <property type="component" value="Unassembled WGS sequence"/>
</dbReference>
<dbReference type="AlphaFoldDB" id="A0A1G9Z4D1"/>
<dbReference type="SUPFAM" id="SSF56176">
    <property type="entry name" value="FAD-binding/transporter-associated domain-like"/>
    <property type="match status" value="1"/>
</dbReference>
<evidence type="ECO:0000256" key="3">
    <source>
        <dbReference type="ARBA" id="ARBA00023002"/>
    </source>
</evidence>
<evidence type="ECO:0000313" key="6">
    <source>
        <dbReference type="Proteomes" id="UP000199309"/>
    </source>
</evidence>
<proteinExistence type="predicted"/>
<dbReference type="InterPro" id="IPR002346">
    <property type="entry name" value="Mopterin_DH_FAD-bd"/>
</dbReference>
<keyword evidence="3" id="KW-0560">Oxidoreductase</keyword>
<evidence type="ECO:0000259" key="4">
    <source>
        <dbReference type="PROSITE" id="PS51387"/>
    </source>
</evidence>
<dbReference type="PROSITE" id="PS51387">
    <property type="entry name" value="FAD_PCMH"/>
    <property type="match status" value="1"/>
</dbReference>
<dbReference type="InterPro" id="IPR016169">
    <property type="entry name" value="FAD-bd_PCMH_sub2"/>
</dbReference>
<dbReference type="InterPro" id="IPR051312">
    <property type="entry name" value="Diverse_Substr_Oxidored"/>
</dbReference>
<dbReference type="GO" id="GO:0071949">
    <property type="term" value="F:FAD binding"/>
    <property type="evidence" value="ECO:0007669"/>
    <property type="project" value="InterPro"/>
</dbReference>
<keyword evidence="2" id="KW-0274">FAD</keyword>
<dbReference type="EMBL" id="FNHQ01000027">
    <property type="protein sequence ID" value="SDN16190.1"/>
    <property type="molecule type" value="Genomic_DNA"/>
</dbReference>
<evidence type="ECO:0000256" key="1">
    <source>
        <dbReference type="ARBA" id="ARBA00022630"/>
    </source>
</evidence>
<dbReference type="SUPFAM" id="SSF55447">
    <property type="entry name" value="CO dehydrogenase flavoprotein C-terminal domain-like"/>
    <property type="match status" value="1"/>
</dbReference>
<dbReference type="GO" id="GO:0016491">
    <property type="term" value="F:oxidoreductase activity"/>
    <property type="evidence" value="ECO:0007669"/>
    <property type="project" value="UniProtKB-KW"/>
</dbReference>
<accession>A0A1G9Z4D1</accession>
<reference evidence="5 6" key="1">
    <citation type="submission" date="2016-10" db="EMBL/GenBank/DDBJ databases">
        <authorList>
            <person name="de Groot N.N."/>
        </authorList>
    </citation>
    <scope>NUCLEOTIDE SEQUENCE [LARGE SCALE GENOMIC DNA]</scope>
    <source>
        <strain evidence="5 6">DSM 16981</strain>
    </source>
</reference>
<protein>
    <submittedName>
        <fullName evidence="5">CO or xanthine dehydrogenase, FAD-binding subunit</fullName>
    </submittedName>
</protein>